<keyword evidence="1" id="KW-0812">Transmembrane</keyword>
<feature type="transmembrane region" description="Helical" evidence="1">
    <location>
        <begin position="113"/>
        <end position="140"/>
    </location>
</feature>
<evidence type="ECO:0000313" key="3">
    <source>
        <dbReference type="Proteomes" id="UP000245638"/>
    </source>
</evidence>
<dbReference type="AlphaFoldDB" id="A0A2T9X361"/>
<evidence type="ECO:0000313" key="2">
    <source>
        <dbReference type="EMBL" id="PVU74536.1"/>
    </source>
</evidence>
<reference evidence="2 3" key="1">
    <citation type="journal article" date="2015" name="Appl. Environ. Microbiol.">
        <title>Nanoarchaeota, Their Sulfolobales Host, and Nanoarchaeota Virus Distribution across Yellowstone National Park Hot Springs.</title>
        <authorList>
            <person name="Munson-McGee J.H."/>
            <person name="Field E.K."/>
            <person name="Bateson M."/>
            <person name="Rooney C."/>
            <person name="Stepanauskas R."/>
            <person name="Young M.J."/>
        </authorList>
    </citation>
    <scope>NUCLEOTIDE SEQUENCE [LARGE SCALE GENOMIC DNA]</scope>
    <source>
        <strain evidence="2">SCGC AC-742_N10</strain>
    </source>
</reference>
<dbReference type="Proteomes" id="UP000245638">
    <property type="component" value="Unassembled WGS sequence"/>
</dbReference>
<dbReference type="EMBL" id="QEFD01000206">
    <property type="protein sequence ID" value="PVU74536.1"/>
    <property type="molecule type" value="Genomic_DNA"/>
</dbReference>
<feature type="transmembrane region" description="Helical" evidence="1">
    <location>
        <begin position="6"/>
        <end position="29"/>
    </location>
</feature>
<feature type="transmembrane region" description="Helical" evidence="1">
    <location>
        <begin position="250"/>
        <end position="271"/>
    </location>
</feature>
<gene>
    <name evidence="2" type="ORF">DDW13_07060</name>
</gene>
<feature type="transmembrane region" description="Helical" evidence="1">
    <location>
        <begin position="291"/>
        <end position="316"/>
    </location>
</feature>
<feature type="transmembrane region" description="Helical" evidence="1">
    <location>
        <begin position="190"/>
        <end position="209"/>
    </location>
</feature>
<feature type="transmembrane region" description="Helical" evidence="1">
    <location>
        <begin position="41"/>
        <end position="60"/>
    </location>
</feature>
<accession>A0A2T9X361</accession>
<feature type="transmembrane region" description="Helical" evidence="1">
    <location>
        <begin position="215"/>
        <end position="238"/>
    </location>
</feature>
<keyword evidence="1" id="KW-1133">Transmembrane helix</keyword>
<protein>
    <submittedName>
        <fullName evidence="2">Uncharacterized protein</fullName>
    </submittedName>
</protein>
<feature type="transmembrane region" description="Helical" evidence="1">
    <location>
        <begin position="160"/>
        <end position="183"/>
    </location>
</feature>
<evidence type="ECO:0000256" key="1">
    <source>
        <dbReference type="SAM" id="Phobius"/>
    </source>
</evidence>
<proteinExistence type="predicted"/>
<comment type="caution">
    <text evidence="2">The sequence shown here is derived from an EMBL/GenBank/DDBJ whole genome shotgun (WGS) entry which is preliminary data.</text>
</comment>
<feature type="transmembrane region" description="Helical" evidence="1">
    <location>
        <begin position="66"/>
        <end position="92"/>
    </location>
</feature>
<organism evidence="2 3">
    <name type="scientific">Acidianus hospitalis</name>
    <dbReference type="NCBI Taxonomy" id="563177"/>
    <lineage>
        <taxon>Archaea</taxon>
        <taxon>Thermoproteota</taxon>
        <taxon>Thermoprotei</taxon>
        <taxon>Sulfolobales</taxon>
        <taxon>Sulfolobaceae</taxon>
        <taxon>Acidianus</taxon>
    </lineage>
</organism>
<keyword evidence="1" id="KW-0472">Membrane</keyword>
<sequence length="340" mass="37545">MNEYVLFFFIPLAWFVTAFMIEAGSVVMIPVCRYENYREKMLIVIGSLWAIIATSLVYLVVSLDTIFAPVMFVTGSVLYAPLMVLIIMLAFHHFSIGVAEGSSTLGKHSMERTFLVLALPFALIVAFLGNTLFTSVFSGYGFCVHNLLTLDITPNYTQMIFNAFNWVFFIGVVMYVVYFTVVFYGIKERLLVGALGLTLANILFLVSTYEWLPVVFNSAVNNAGFWIYIVILYAYLYIATTRNVPFRQAWIFLLTFIGAMMFGAFTQGRILEDIVPAGTVGPLPGVPASLLLTNAATLTAGAIVLGMAGLLVLGGITAVSYKVLYKVATERVETKKATVK</sequence>
<name>A0A2T9X361_9CREN</name>